<dbReference type="PANTHER" id="PTHR31903:SF4">
    <property type="entry name" value="OS11G0490300 PROTEIN"/>
    <property type="match status" value="1"/>
</dbReference>
<gene>
    <name evidence="3" type="primary">LOC120260655</name>
</gene>
<evidence type="ECO:0000313" key="2">
    <source>
        <dbReference type="Proteomes" id="UP001515500"/>
    </source>
</evidence>
<dbReference type="RefSeq" id="XP_039124121.1">
    <property type="nucleotide sequence ID" value="XM_039268187.1"/>
</dbReference>
<sequence>MKTIYPKGKGRIHPSPAPPSNGAGDAMAILRILPATILTMIAVLSNEDKEVMAYLVARSVSGAGLGEERPRRKGVHPPALDCGCFVCYTSFWSRWDRSPQREVIHQAIEAFEEHLAASERAAGGSARSRRKDRREKGKKGKGKEIKTVEDEKRVVEEHVNVGDGDGVGSTSVEEGKETEMEDGVGEVEEGMESTAAMAVVPVVAGDKRKDWADVMGSVVSRLWSLWSPGD</sequence>
<evidence type="ECO:0000256" key="1">
    <source>
        <dbReference type="SAM" id="MobiDB-lite"/>
    </source>
</evidence>
<dbReference type="Proteomes" id="UP001515500">
    <property type="component" value="Chromosome 5"/>
</dbReference>
<accession>A0AB40BA15</accession>
<name>A0AB40BA15_DIOCR</name>
<reference evidence="3" key="1">
    <citation type="submission" date="2025-08" db="UniProtKB">
        <authorList>
            <consortium name="RefSeq"/>
        </authorList>
    </citation>
    <scope>IDENTIFICATION</scope>
</reference>
<dbReference type="AlphaFoldDB" id="A0AB40BA15"/>
<feature type="region of interest" description="Disordered" evidence="1">
    <location>
        <begin position="1"/>
        <end position="20"/>
    </location>
</feature>
<organism evidence="2 3">
    <name type="scientific">Dioscorea cayennensis subsp. rotundata</name>
    <name type="common">White Guinea yam</name>
    <name type="synonym">Dioscorea rotundata</name>
    <dbReference type="NCBI Taxonomy" id="55577"/>
    <lineage>
        <taxon>Eukaryota</taxon>
        <taxon>Viridiplantae</taxon>
        <taxon>Streptophyta</taxon>
        <taxon>Embryophyta</taxon>
        <taxon>Tracheophyta</taxon>
        <taxon>Spermatophyta</taxon>
        <taxon>Magnoliopsida</taxon>
        <taxon>Liliopsida</taxon>
        <taxon>Dioscoreales</taxon>
        <taxon>Dioscoreaceae</taxon>
        <taxon>Dioscorea</taxon>
    </lineage>
</organism>
<dbReference type="GeneID" id="120260655"/>
<feature type="region of interest" description="Disordered" evidence="1">
    <location>
        <begin position="118"/>
        <end position="146"/>
    </location>
</feature>
<protein>
    <submittedName>
        <fullName evidence="3">Uncharacterized protein LOC120260655</fullName>
    </submittedName>
</protein>
<feature type="compositionally biased region" description="Basic residues" evidence="1">
    <location>
        <begin position="127"/>
        <end position="141"/>
    </location>
</feature>
<evidence type="ECO:0000313" key="3">
    <source>
        <dbReference type="RefSeq" id="XP_039124121.1"/>
    </source>
</evidence>
<keyword evidence="2" id="KW-1185">Reference proteome</keyword>
<dbReference type="PANTHER" id="PTHR31903">
    <property type="entry name" value="F12F1.11-RELATED"/>
    <property type="match status" value="1"/>
</dbReference>
<proteinExistence type="predicted"/>